<evidence type="ECO:0000259" key="12">
    <source>
        <dbReference type="PROSITE" id="PS50109"/>
    </source>
</evidence>
<evidence type="ECO:0000256" key="8">
    <source>
        <dbReference type="ARBA" id="ARBA00023012"/>
    </source>
</evidence>
<dbReference type="RefSeq" id="WP_367887121.1">
    <property type="nucleotide sequence ID" value="NZ_CP130612.1"/>
</dbReference>
<dbReference type="PANTHER" id="PTHR43065:SF46">
    <property type="entry name" value="C4-DICARBOXYLATE TRANSPORT SENSOR PROTEIN DCTB"/>
    <property type="match status" value="1"/>
</dbReference>
<evidence type="ECO:0000256" key="3">
    <source>
        <dbReference type="ARBA" id="ARBA00022553"/>
    </source>
</evidence>
<feature type="domain" description="Response regulatory" evidence="13">
    <location>
        <begin position="1260"/>
        <end position="1376"/>
    </location>
</feature>
<proteinExistence type="predicted"/>
<dbReference type="EMBL" id="CP130612">
    <property type="protein sequence ID" value="WKW11423.1"/>
    <property type="molecule type" value="Genomic_DNA"/>
</dbReference>
<dbReference type="InterPro" id="IPR000014">
    <property type="entry name" value="PAS"/>
</dbReference>
<feature type="domain" description="PAS" evidence="14">
    <location>
        <begin position="566"/>
        <end position="638"/>
    </location>
</feature>
<keyword evidence="6" id="KW-0418">Kinase</keyword>
<dbReference type="SMART" id="SM00387">
    <property type="entry name" value="HATPase_c"/>
    <property type="match status" value="1"/>
</dbReference>
<dbReference type="PROSITE" id="PS50112">
    <property type="entry name" value="PAS"/>
    <property type="match status" value="2"/>
</dbReference>
<keyword evidence="11" id="KW-0812">Transmembrane</keyword>
<dbReference type="EC" id="2.7.13.3" evidence="2"/>
<feature type="transmembrane region" description="Helical" evidence="11">
    <location>
        <begin position="49"/>
        <end position="69"/>
    </location>
</feature>
<dbReference type="SUPFAM" id="SSF52172">
    <property type="entry name" value="CheY-like"/>
    <property type="match status" value="1"/>
</dbReference>
<dbReference type="Pfam" id="PF00512">
    <property type="entry name" value="HisKA"/>
    <property type="match status" value="1"/>
</dbReference>
<gene>
    <name evidence="16" type="ORF">Strain138_000673</name>
    <name evidence="17" type="ORF">Strain318_000673</name>
</gene>
<dbReference type="SUPFAM" id="SSF47384">
    <property type="entry name" value="Homodimeric domain of signal transducing histidine kinase"/>
    <property type="match status" value="1"/>
</dbReference>
<dbReference type="InterPro" id="IPR013655">
    <property type="entry name" value="PAS_fold_3"/>
</dbReference>
<evidence type="ECO:0000256" key="11">
    <source>
        <dbReference type="SAM" id="Phobius"/>
    </source>
</evidence>
<evidence type="ECO:0000259" key="14">
    <source>
        <dbReference type="PROSITE" id="PS50112"/>
    </source>
</evidence>
<dbReference type="Gene3D" id="3.30.565.10">
    <property type="entry name" value="Histidine kinase-like ATPase, C-terminal domain"/>
    <property type="match status" value="1"/>
</dbReference>
<feature type="transmembrane region" description="Helical" evidence="11">
    <location>
        <begin position="124"/>
        <end position="145"/>
    </location>
</feature>
<evidence type="ECO:0000256" key="6">
    <source>
        <dbReference type="ARBA" id="ARBA00022777"/>
    </source>
</evidence>
<keyword evidence="7" id="KW-0067">ATP-binding</keyword>
<dbReference type="Pfam" id="PF13185">
    <property type="entry name" value="GAF_2"/>
    <property type="match status" value="1"/>
</dbReference>
<feature type="transmembrane region" description="Helical" evidence="11">
    <location>
        <begin position="185"/>
        <end position="204"/>
    </location>
</feature>
<dbReference type="GO" id="GO:0000155">
    <property type="term" value="F:phosphorelay sensor kinase activity"/>
    <property type="evidence" value="ECO:0007669"/>
    <property type="project" value="InterPro"/>
</dbReference>
<dbReference type="Proteomes" id="UP001229955">
    <property type="component" value="Chromosome"/>
</dbReference>
<feature type="domain" description="PAS" evidence="14">
    <location>
        <begin position="873"/>
        <end position="916"/>
    </location>
</feature>
<comment type="catalytic activity">
    <reaction evidence="1">
        <text>ATP + protein L-histidine = ADP + protein N-phospho-L-histidine.</text>
        <dbReference type="EC" id="2.7.13.3"/>
    </reaction>
</comment>
<dbReference type="Pfam" id="PF02518">
    <property type="entry name" value="HATPase_c"/>
    <property type="match status" value="1"/>
</dbReference>
<dbReference type="InterPro" id="IPR005467">
    <property type="entry name" value="His_kinase_dom"/>
</dbReference>
<feature type="region of interest" description="Disordered" evidence="10">
    <location>
        <begin position="763"/>
        <end position="783"/>
    </location>
</feature>
<dbReference type="NCBIfam" id="TIGR00229">
    <property type="entry name" value="sensory_box"/>
    <property type="match status" value="1"/>
</dbReference>
<feature type="transmembrane region" description="Helical" evidence="11">
    <location>
        <begin position="231"/>
        <end position="250"/>
    </location>
</feature>
<evidence type="ECO:0000313" key="16">
    <source>
        <dbReference type="EMBL" id="WKW11423.1"/>
    </source>
</evidence>
<dbReference type="Pfam" id="PF08447">
    <property type="entry name" value="PAS_3"/>
    <property type="match status" value="1"/>
</dbReference>
<dbReference type="SUPFAM" id="SSF55874">
    <property type="entry name" value="ATPase domain of HSP90 chaperone/DNA topoisomerase II/histidine kinase"/>
    <property type="match status" value="1"/>
</dbReference>
<dbReference type="InterPro" id="IPR029016">
    <property type="entry name" value="GAF-like_dom_sf"/>
</dbReference>
<accession>A0AA49JT31</accession>
<dbReference type="SMART" id="SM00388">
    <property type="entry name" value="HisKA"/>
    <property type="match status" value="1"/>
</dbReference>
<dbReference type="SMART" id="SM00065">
    <property type="entry name" value="GAF"/>
    <property type="match status" value="1"/>
</dbReference>
<dbReference type="PROSITE" id="PS50109">
    <property type="entry name" value="HIS_KIN"/>
    <property type="match status" value="1"/>
</dbReference>
<dbReference type="Pfam" id="PF00072">
    <property type="entry name" value="Response_reg"/>
    <property type="match status" value="1"/>
</dbReference>
<dbReference type="InterPro" id="IPR001610">
    <property type="entry name" value="PAC"/>
</dbReference>
<dbReference type="InterPro" id="IPR003661">
    <property type="entry name" value="HisK_dim/P_dom"/>
</dbReference>
<dbReference type="InterPro" id="IPR001789">
    <property type="entry name" value="Sig_transdc_resp-reg_receiver"/>
</dbReference>
<keyword evidence="11" id="KW-1133">Transmembrane helix</keyword>
<evidence type="ECO:0000256" key="4">
    <source>
        <dbReference type="ARBA" id="ARBA00022679"/>
    </source>
</evidence>
<dbReference type="InterPro" id="IPR004358">
    <property type="entry name" value="Sig_transdc_His_kin-like_C"/>
</dbReference>
<dbReference type="SMART" id="SM00091">
    <property type="entry name" value="PAS"/>
    <property type="match status" value="2"/>
</dbReference>
<dbReference type="Pfam" id="PF13426">
    <property type="entry name" value="PAS_9"/>
    <property type="match status" value="1"/>
</dbReference>
<evidence type="ECO:0000313" key="17">
    <source>
        <dbReference type="EMBL" id="WKW14333.1"/>
    </source>
</evidence>
<dbReference type="InterPro" id="IPR003018">
    <property type="entry name" value="GAF"/>
</dbReference>
<dbReference type="PANTHER" id="PTHR43065">
    <property type="entry name" value="SENSOR HISTIDINE KINASE"/>
    <property type="match status" value="1"/>
</dbReference>
<dbReference type="Gene3D" id="3.40.50.2300">
    <property type="match status" value="1"/>
</dbReference>
<feature type="modified residue" description="4-aspartylphosphate" evidence="9">
    <location>
        <position position="1311"/>
    </location>
</feature>
<dbReference type="CDD" id="cd00082">
    <property type="entry name" value="HisKA"/>
    <property type="match status" value="1"/>
</dbReference>
<dbReference type="Gene3D" id="1.10.287.130">
    <property type="match status" value="1"/>
</dbReference>
<dbReference type="GO" id="GO:0005524">
    <property type="term" value="F:ATP binding"/>
    <property type="evidence" value="ECO:0007669"/>
    <property type="project" value="UniProtKB-KW"/>
</dbReference>
<evidence type="ECO:0000256" key="5">
    <source>
        <dbReference type="ARBA" id="ARBA00022741"/>
    </source>
</evidence>
<dbReference type="Gene3D" id="3.30.450.20">
    <property type="entry name" value="PAS domain"/>
    <property type="match status" value="2"/>
</dbReference>
<reference evidence="16" key="1">
    <citation type="submission" date="2023-07" db="EMBL/GenBank/DDBJ databases">
        <authorList>
            <person name="Haufschild T."/>
            <person name="Kallscheuer N."/>
            <person name="Hammer J."/>
            <person name="Kohn T."/>
            <person name="Kabuu M."/>
            <person name="Jogler M."/>
            <person name="Wohfarth N."/>
            <person name="Heuer A."/>
            <person name="Rohde M."/>
            <person name="van Teeseling M.C.F."/>
            <person name="Jogler C."/>
        </authorList>
    </citation>
    <scope>NUCLEOTIDE SEQUENCE</scope>
    <source>
        <strain evidence="16">Strain 138</strain>
        <strain evidence="17">Strain 318</strain>
    </source>
</reference>
<evidence type="ECO:0000256" key="1">
    <source>
        <dbReference type="ARBA" id="ARBA00000085"/>
    </source>
</evidence>
<sequence length="1378" mass="150444">MTVDHQLTSLARTLRRTSRWIAGSVAVASLWFLLLWLRGKGLEIAFSGAQVPTAPATALVALLLALGIIARARPHQEDPSLAAGLLPAVALALALSFGIAYVAGVELVLERWLAGPALMRDGVPLGRISVITATLFSVIALALLVGQSRRAEYEGAIAAIALSASFVILQGYVLGAPLLYGSKTIPVAAPSAILLWLLALATLLRTDPTHWPLRVLLPTGRIGVLPSPRNFVWLALLFAAVVGSSGYFWYVSQREEAERRAVATLRTVADLKAGEIALWYEGIRTTVMALSNVPIDAAVLAAARAPGSDQRRQTLLAWIRALRTENDFEVVALVSPTGERLLYDAAPDARPVTLLDTQYRTLAGDSVHVTPVYASGAAIRRTFWVPLHGGGTVRGAPSAWVAFIVAVDRALYPRLADFPAEYRTGDFSLWRVEADSVRLLSLPQDADIKPLALTLPLDSATQADVFDPLNSEAGYEGPGFTAQTIRAVQREVPGTPWQLVAKVDADELRAPVLAAALRATALSLFFLIGAAALTYALWYRRDLARAQRELTLLDLRERDRKEIEASEQRYARAMRGTTDGLWDMNMVTGEAYVSPRWREIARIPDESAIKSESDFLDFIHPDDVPLQQQAMRDHLERGLPYDLELRLRPQPDLPTRWIRTRAEIERDADGNPIWMSGAITDVTARRATEAALQRTARLLRVRTAVNQAIVRAEDEDALLRMICEILVHDGSYRMAWIGRRDDDAERHVTPVAIAGEERGYLTENPVTWGDDPRGQGPTGRCIRSGQPQVAQRLLTEANYGPWREAARQRGLESSISIPLIIDGAIFGALMIYAGEPDAFVGDEYDLLTALAMDVAFGIGALRNDRSLREQREQLTLFRQAIDRSADAIFVADVATGKFVDFNHACLHQLGYTAQELAAVGPSDIVVDLDARGGLRAVADGVRAAGGIVRTSLHRRKDGQEVPVEVALSVLDLGTRTLVLGIARDISDRLKADADRDELQHMLNRAQKMESVGRLAGGVAHDFNNLLTVINATAELALSEVPADSPLRNDLQEIRASGERAAALTRQLLAFSRQQVLKRESLNLNDVVSGFLTLLSRVLGEDIHVEVRLGREVPHIHADKNQLEQVLMNLCVNARDAMPRGGTLTIGSGIAEVDEVHAARREGMTPGRYATLSVTDTGIGMDKATQAKIFEPFFTTKETGRGTGLGLSTVYGIVKQSGGSVYVYSELGAGTTFRIYLPITEDEAAEHPSGKRAAPTTGHETVLIVEDEESIRMVARRVLQRAGYTVLEAESGAAALQLLAAHEGPLHLVMTDLVMPGMSGIELATELRRQRPGLKMLFTSGYSAEAVSDQFVHEGEWNFISKPYGLRELTNEIRRVLDS</sequence>
<keyword evidence="8" id="KW-0902">Two-component regulatory system</keyword>
<evidence type="ECO:0000256" key="9">
    <source>
        <dbReference type="PROSITE-ProRule" id="PRU00169"/>
    </source>
</evidence>
<keyword evidence="5" id="KW-0547">Nucleotide-binding</keyword>
<dbReference type="PRINTS" id="PR00344">
    <property type="entry name" value="BCTRLSENSOR"/>
</dbReference>
<dbReference type="Gene3D" id="3.30.450.40">
    <property type="match status" value="1"/>
</dbReference>
<keyword evidence="11" id="KW-0472">Membrane</keyword>
<dbReference type="CDD" id="cd00130">
    <property type="entry name" value="PAS"/>
    <property type="match status" value="2"/>
</dbReference>
<dbReference type="InterPro" id="IPR036097">
    <property type="entry name" value="HisK_dim/P_sf"/>
</dbReference>
<keyword evidence="18" id="KW-1185">Reference proteome</keyword>
<dbReference type="SUPFAM" id="SSF55781">
    <property type="entry name" value="GAF domain-like"/>
    <property type="match status" value="1"/>
</dbReference>
<accession>A0AA49JYS2</accession>
<dbReference type="InterPro" id="IPR000700">
    <property type="entry name" value="PAS-assoc_C"/>
</dbReference>
<evidence type="ECO:0000259" key="15">
    <source>
        <dbReference type="PROSITE" id="PS50113"/>
    </source>
</evidence>
<feature type="transmembrane region" description="Helical" evidence="11">
    <location>
        <begin position="20"/>
        <end position="37"/>
    </location>
</feature>
<dbReference type="PROSITE" id="PS50113">
    <property type="entry name" value="PAC"/>
    <property type="match status" value="1"/>
</dbReference>
<feature type="domain" description="PAC" evidence="15">
    <location>
        <begin position="641"/>
        <end position="694"/>
    </location>
</feature>
<name>A0AA49JT31_9BACT</name>
<protein>
    <recommendedName>
        <fullName evidence="2">histidine kinase</fullName>
        <ecNumber evidence="2">2.7.13.3</ecNumber>
    </recommendedName>
</protein>
<dbReference type="InterPro" id="IPR011006">
    <property type="entry name" value="CheY-like_superfamily"/>
</dbReference>
<keyword evidence="3 9" id="KW-0597">Phosphoprotein</keyword>
<feature type="transmembrane region" description="Helical" evidence="11">
    <location>
        <begin position="157"/>
        <end position="179"/>
    </location>
</feature>
<evidence type="ECO:0000256" key="2">
    <source>
        <dbReference type="ARBA" id="ARBA00012438"/>
    </source>
</evidence>
<evidence type="ECO:0000256" key="10">
    <source>
        <dbReference type="SAM" id="MobiDB-lite"/>
    </source>
</evidence>
<dbReference type="SMART" id="SM00086">
    <property type="entry name" value="PAC"/>
    <property type="match status" value="2"/>
</dbReference>
<dbReference type="EMBL" id="CP130613">
    <property type="protein sequence ID" value="WKW14333.1"/>
    <property type="molecule type" value="Genomic_DNA"/>
</dbReference>
<feature type="domain" description="Histidine kinase" evidence="12">
    <location>
        <begin position="1017"/>
        <end position="1240"/>
    </location>
</feature>
<dbReference type="KEGG" id="pspc:Strain318_000673"/>
<dbReference type="InterPro" id="IPR036890">
    <property type="entry name" value="HATPase_C_sf"/>
</dbReference>
<dbReference type="PROSITE" id="PS50110">
    <property type="entry name" value="RESPONSE_REGULATORY"/>
    <property type="match status" value="1"/>
</dbReference>
<organism evidence="16">
    <name type="scientific">Pseudogemmatithrix spongiicola</name>
    <dbReference type="NCBI Taxonomy" id="3062599"/>
    <lineage>
        <taxon>Bacteria</taxon>
        <taxon>Pseudomonadati</taxon>
        <taxon>Gemmatimonadota</taxon>
        <taxon>Gemmatimonadia</taxon>
        <taxon>Gemmatimonadales</taxon>
        <taxon>Gemmatimonadaceae</taxon>
        <taxon>Pseudogemmatithrix</taxon>
    </lineage>
</organism>
<dbReference type="InterPro" id="IPR003594">
    <property type="entry name" value="HATPase_dom"/>
</dbReference>
<feature type="transmembrane region" description="Helical" evidence="11">
    <location>
        <begin position="81"/>
        <end position="104"/>
    </location>
</feature>
<dbReference type="SMART" id="SM00448">
    <property type="entry name" value="REC"/>
    <property type="match status" value="1"/>
</dbReference>
<dbReference type="SUPFAM" id="SSF55785">
    <property type="entry name" value="PYP-like sensor domain (PAS domain)"/>
    <property type="match status" value="2"/>
</dbReference>
<keyword evidence="4" id="KW-0808">Transferase</keyword>
<dbReference type="InterPro" id="IPR035965">
    <property type="entry name" value="PAS-like_dom_sf"/>
</dbReference>
<evidence type="ECO:0000313" key="18">
    <source>
        <dbReference type="Proteomes" id="UP001229955"/>
    </source>
</evidence>
<evidence type="ECO:0000256" key="7">
    <source>
        <dbReference type="ARBA" id="ARBA00022840"/>
    </source>
</evidence>
<evidence type="ECO:0000259" key="13">
    <source>
        <dbReference type="PROSITE" id="PS50110"/>
    </source>
</evidence>